<dbReference type="AlphaFoldDB" id="A0A506TUU6"/>
<evidence type="ECO:0000313" key="3">
    <source>
        <dbReference type="EMBL" id="TPW25843.1"/>
    </source>
</evidence>
<gene>
    <name evidence="3" type="ORF">FJU11_17530</name>
</gene>
<protein>
    <submittedName>
        <fullName evidence="3">DUF2075 domain-containing protein</fullName>
    </submittedName>
</protein>
<proteinExistence type="predicted"/>
<dbReference type="Proteomes" id="UP000320314">
    <property type="component" value="Unassembled WGS sequence"/>
</dbReference>
<reference evidence="3 4" key="1">
    <citation type="submission" date="2019-06" db="EMBL/GenBank/DDBJ databases">
        <authorList>
            <person name="Li M."/>
        </authorList>
    </citation>
    <scope>NUCLEOTIDE SEQUENCE [LARGE SCALE GENOMIC DNA]</scope>
    <source>
        <strain evidence="3 4">BGMRC6574</strain>
    </source>
</reference>
<evidence type="ECO:0000313" key="4">
    <source>
        <dbReference type="Proteomes" id="UP000320314"/>
    </source>
</evidence>
<dbReference type="EMBL" id="VHLH01000048">
    <property type="protein sequence ID" value="TPW25843.1"/>
    <property type="molecule type" value="Genomic_DNA"/>
</dbReference>
<accession>A0A506TUU6</accession>
<comment type="caution">
    <text evidence="3">The sequence shown here is derived from an EMBL/GenBank/DDBJ whole genome shotgun (WGS) entry which is preliminary data.</text>
</comment>
<dbReference type="OrthoDB" id="3193269at2"/>
<organism evidence="3 4">
    <name type="scientific">Pararhizobium mangrovi</name>
    <dbReference type="NCBI Taxonomy" id="2590452"/>
    <lineage>
        <taxon>Bacteria</taxon>
        <taxon>Pseudomonadati</taxon>
        <taxon>Pseudomonadota</taxon>
        <taxon>Alphaproteobacteria</taxon>
        <taxon>Hyphomicrobiales</taxon>
        <taxon>Rhizobiaceae</taxon>
        <taxon>Rhizobium/Agrobacterium group</taxon>
        <taxon>Pararhizobium</taxon>
    </lineage>
</organism>
<sequence length="502" mass="55046">MFALEYKVGEAIHTRSSQDQVLDYALDLKNFHEGSHHCPIVPITVCTEAPRVTNTLEWASDGVAVPMQSNGSDLNYLIAQAIEGARNLHGFSAEACPQEEWAQSSYKPTPTIVEAARALYQGHSVQEISRSDAGAKNLSVTAECILQIIAKSRREGRKSICFVTGVPGAGKTLAGLNISTHRVEGTDEHAVFLSGNGPLVTVLREALARDDVSRSKIIGESISKKEAHQEVSAFIQNIHHFRDEALRSEAPPSEHVVVFDEAQRAWNRANAEKFMVQKRGATSFDMSEPEFLIKVMDRRQDWATIVCLVGGGQEINTGEAGISEWFDALARSFSHWDVYHSGQLRNSHYAWDEDLGSKLAGLNAFERTSLHLAVSVRSFRAEKLSDFVACLIDGDADQARALHQHLSEYDLAVTRDLDVARSWLRRHARGSERTGLVASSGGLRLRPEGLNVKAKIDPACWFLNGKDDVRSSVNDGAKPGHSGGIKVGHGDGRRDARRGPIG</sequence>
<dbReference type="SUPFAM" id="SSF52540">
    <property type="entry name" value="P-loop containing nucleoside triphosphate hydrolases"/>
    <property type="match status" value="1"/>
</dbReference>
<feature type="compositionally biased region" description="Basic and acidic residues" evidence="1">
    <location>
        <begin position="488"/>
        <end position="502"/>
    </location>
</feature>
<feature type="domain" description="Schlafen group 3-like DNA/RNA helicase" evidence="2">
    <location>
        <begin position="158"/>
        <end position="466"/>
    </location>
</feature>
<name>A0A506TUU6_9HYPH</name>
<evidence type="ECO:0000256" key="1">
    <source>
        <dbReference type="SAM" id="MobiDB-lite"/>
    </source>
</evidence>
<dbReference type="Gene3D" id="3.40.50.300">
    <property type="entry name" value="P-loop containing nucleotide triphosphate hydrolases"/>
    <property type="match status" value="1"/>
</dbReference>
<keyword evidence="4" id="KW-1185">Reference proteome</keyword>
<dbReference type="InterPro" id="IPR018647">
    <property type="entry name" value="SLFN_3-like_DNA/RNA_helicase"/>
</dbReference>
<feature type="non-terminal residue" evidence="3">
    <location>
        <position position="502"/>
    </location>
</feature>
<evidence type="ECO:0000259" key="2">
    <source>
        <dbReference type="Pfam" id="PF09848"/>
    </source>
</evidence>
<dbReference type="InterPro" id="IPR027417">
    <property type="entry name" value="P-loop_NTPase"/>
</dbReference>
<dbReference type="Pfam" id="PF09848">
    <property type="entry name" value="SLFN-g3_helicase"/>
    <property type="match status" value="1"/>
</dbReference>
<feature type="region of interest" description="Disordered" evidence="1">
    <location>
        <begin position="472"/>
        <end position="502"/>
    </location>
</feature>